<gene>
    <name evidence="1" type="ORF">B5M42_13275</name>
</gene>
<evidence type="ECO:0000313" key="1">
    <source>
        <dbReference type="EMBL" id="TFE87123.1"/>
    </source>
</evidence>
<dbReference type="AlphaFoldDB" id="A0A4Y8Q0C4"/>
<evidence type="ECO:0000313" key="2">
    <source>
        <dbReference type="Proteomes" id="UP000298246"/>
    </source>
</evidence>
<reference evidence="1 2" key="1">
    <citation type="submission" date="2017-03" db="EMBL/GenBank/DDBJ databases">
        <title>Isolation of Levoglucosan Utilizing Bacteria.</title>
        <authorList>
            <person name="Arya A.S."/>
        </authorList>
    </citation>
    <scope>NUCLEOTIDE SEQUENCE [LARGE SCALE GENOMIC DNA]</scope>
    <source>
        <strain evidence="1 2">MEC069</strain>
    </source>
</reference>
<keyword evidence="2" id="KW-1185">Reference proteome</keyword>
<dbReference type="OrthoDB" id="2677506at2"/>
<sequence>MDILDASPRAFLYDTVAKSRHELAFFRHGYRMPQAFTGDDVIIVSQTILDELKFNEDTGRYREFLRQFPRIIVIDERSIIRYFYELYTPKQRAQNHYKNCTIRSFQTIQDLAHSLRQTEPGDIEKKAFDLYLTYFAEGKNKGEYSLLWLSVMLREIFPNLSITFIGLDRDLYHLVDNTYFRYHDLGSEIRSRHNVQILSDDSMLQALLRRGEPIDALVDAYRDENRKVLYKEISHGITASTITESSFNNSLFLNELKQGRIEVIY</sequence>
<organism evidence="1 2">
    <name type="scientific">Paenibacillus athensensis</name>
    <dbReference type="NCBI Taxonomy" id="1967502"/>
    <lineage>
        <taxon>Bacteria</taxon>
        <taxon>Bacillati</taxon>
        <taxon>Bacillota</taxon>
        <taxon>Bacilli</taxon>
        <taxon>Bacillales</taxon>
        <taxon>Paenibacillaceae</taxon>
        <taxon>Paenibacillus</taxon>
    </lineage>
</organism>
<comment type="caution">
    <text evidence="1">The sequence shown here is derived from an EMBL/GenBank/DDBJ whole genome shotgun (WGS) entry which is preliminary data.</text>
</comment>
<dbReference type="EMBL" id="MYFO01000015">
    <property type="protein sequence ID" value="TFE87123.1"/>
    <property type="molecule type" value="Genomic_DNA"/>
</dbReference>
<accession>A0A4Y8Q0C4</accession>
<protein>
    <submittedName>
        <fullName evidence="1">Uncharacterized protein</fullName>
    </submittedName>
</protein>
<dbReference type="Proteomes" id="UP000298246">
    <property type="component" value="Unassembled WGS sequence"/>
</dbReference>
<dbReference type="RefSeq" id="WP_134753577.1">
    <property type="nucleotide sequence ID" value="NZ_MYFO02000013.1"/>
</dbReference>
<proteinExistence type="predicted"/>
<name>A0A4Y8Q0C4_9BACL</name>